<dbReference type="GO" id="GO:0032259">
    <property type="term" value="P:methylation"/>
    <property type="evidence" value="ECO:0007669"/>
    <property type="project" value="UniProtKB-KW"/>
</dbReference>
<dbReference type="GO" id="GO:0005829">
    <property type="term" value="C:cytosol"/>
    <property type="evidence" value="ECO:0007669"/>
    <property type="project" value="TreeGrafter"/>
</dbReference>
<dbReference type="InterPro" id="IPR000398">
    <property type="entry name" value="Thymidylate_synthase"/>
</dbReference>
<dbReference type="Gene3D" id="3.40.430.10">
    <property type="entry name" value="Dihydrofolate Reductase, subunit A"/>
    <property type="match status" value="1"/>
</dbReference>
<sequence>MFSLRKINLIVATDLKGGISRCGEIPWRIKEDYNFFLDVTKRQYFLNKKNVLIMGKNTWKALPDSSRGLKDRITIVVSNSMTNDELISDNKTGSETYLAKSLPNAMELCNKLSIGKPFICGGSQIYAEALKTLQIDEIYLTKIDHDYQCDNFFPLNLLKLKDDDPRDTFMLDDSSQKVKVTFIRQGMMNMNVEESQYLNLLKNILSVGDFKQTRNAKTWSVFGKTMEFDLEKGFPLLTTKKVFMKGIFEELLFFLKGDTNANHLAEKNVKIWEGNTNREFLDANKLNHYAVGDMGSMYGFNLVHFGAEYDGMDKNYDGQGFNQIEYCLNLLKTDPFSRRIIMTTYNPAKAHEGVLYPCHGLSIIFSVDNNYRLSCMMTQRSADIVCGVPFNIASYALLVNLFCEVVNNDPNYTGHKFTAGRLIMNFADVHIYESHYSQVVRQILREPFVFPKISFKRKLNVLTDFVFDDLIMQDYVSYPGIIAKMVA</sequence>
<dbReference type="CDD" id="cd00351">
    <property type="entry name" value="TS_Pyrimidine_HMase"/>
    <property type="match status" value="1"/>
</dbReference>
<dbReference type="GO" id="GO:0046654">
    <property type="term" value="P:tetrahydrofolate biosynthetic process"/>
    <property type="evidence" value="ECO:0007669"/>
    <property type="project" value="InterPro"/>
</dbReference>
<evidence type="ECO:0000256" key="3">
    <source>
        <dbReference type="ARBA" id="ARBA00022679"/>
    </source>
</evidence>
<dbReference type="NCBIfam" id="TIGR03284">
    <property type="entry name" value="thym_sym"/>
    <property type="match status" value="1"/>
</dbReference>
<dbReference type="GO" id="GO:0006231">
    <property type="term" value="P:dTMP biosynthetic process"/>
    <property type="evidence" value="ECO:0007669"/>
    <property type="project" value="InterPro"/>
</dbReference>
<dbReference type="GO" id="GO:0004799">
    <property type="term" value="F:thymidylate synthase activity"/>
    <property type="evidence" value="ECO:0007669"/>
    <property type="project" value="UniProtKB-EC"/>
</dbReference>
<evidence type="ECO:0000256" key="2">
    <source>
        <dbReference type="ARBA" id="ARBA00022603"/>
    </source>
</evidence>
<organism evidence="5">
    <name type="scientific">viral metagenome</name>
    <dbReference type="NCBI Taxonomy" id="1070528"/>
    <lineage>
        <taxon>unclassified sequences</taxon>
        <taxon>metagenomes</taxon>
        <taxon>organismal metagenomes</taxon>
    </lineage>
</organism>
<dbReference type="PANTHER" id="PTHR11548">
    <property type="entry name" value="THYMIDYLATE SYNTHASE 1"/>
    <property type="match status" value="1"/>
</dbReference>
<dbReference type="InterPro" id="IPR023451">
    <property type="entry name" value="Thymidate_synth/dCMP_Mease_dom"/>
</dbReference>
<dbReference type="InterPro" id="IPR024072">
    <property type="entry name" value="DHFR-like_dom_sf"/>
</dbReference>
<dbReference type="Pfam" id="PF00186">
    <property type="entry name" value="DHFR_1"/>
    <property type="match status" value="1"/>
</dbReference>
<dbReference type="Gene3D" id="3.30.572.10">
    <property type="entry name" value="Thymidylate synthase/dCMP hydroxymethylase domain"/>
    <property type="match status" value="1"/>
</dbReference>
<dbReference type="InterPro" id="IPR036926">
    <property type="entry name" value="Thymidate_synth/dCMP_Mease_sf"/>
</dbReference>
<dbReference type="Pfam" id="PF00303">
    <property type="entry name" value="Thymidylat_synt"/>
    <property type="match status" value="1"/>
</dbReference>
<protein>
    <recommendedName>
        <fullName evidence="1">thymidylate synthase</fullName>
        <ecNumber evidence="1">2.1.1.45</ecNumber>
    </recommendedName>
</protein>
<dbReference type="GO" id="GO:0004146">
    <property type="term" value="F:dihydrofolate reductase activity"/>
    <property type="evidence" value="ECO:0007669"/>
    <property type="project" value="InterPro"/>
</dbReference>
<dbReference type="PRINTS" id="PR00108">
    <property type="entry name" value="THYMDSNTHASE"/>
</dbReference>
<keyword evidence="3" id="KW-0808">Transferase</keyword>
<evidence type="ECO:0000313" key="5">
    <source>
        <dbReference type="EMBL" id="QHS99961.1"/>
    </source>
</evidence>
<keyword evidence="2" id="KW-0489">Methyltransferase</keyword>
<dbReference type="InterPro" id="IPR045097">
    <property type="entry name" value="Thymidate_synth/dCMP_Mease"/>
</dbReference>
<accession>A0A6C0C777</accession>
<dbReference type="PANTHER" id="PTHR11548:SF1">
    <property type="entry name" value="THYMIDYLATE SYNTHASE 1"/>
    <property type="match status" value="1"/>
</dbReference>
<dbReference type="InterPro" id="IPR001796">
    <property type="entry name" value="DHFR_dom"/>
</dbReference>
<evidence type="ECO:0000259" key="4">
    <source>
        <dbReference type="PROSITE" id="PS51330"/>
    </source>
</evidence>
<reference evidence="5" key="1">
    <citation type="journal article" date="2020" name="Nature">
        <title>Giant virus diversity and host interactions through global metagenomics.</title>
        <authorList>
            <person name="Schulz F."/>
            <person name="Roux S."/>
            <person name="Paez-Espino D."/>
            <person name="Jungbluth S."/>
            <person name="Walsh D.A."/>
            <person name="Denef V.J."/>
            <person name="McMahon K.D."/>
            <person name="Konstantinidis K.T."/>
            <person name="Eloe-Fadrosh E.A."/>
            <person name="Kyrpides N.C."/>
            <person name="Woyke T."/>
        </authorList>
    </citation>
    <scope>NUCLEOTIDE SEQUENCE</scope>
    <source>
        <strain evidence="5">GVMAG-M-3300020192-26</strain>
    </source>
</reference>
<dbReference type="SUPFAM" id="SSF55831">
    <property type="entry name" value="Thymidylate synthase/dCMP hydroxymethylase"/>
    <property type="match status" value="1"/>
</dbReference>
<evidence type="ECO:0000256" key="1">
    <source>
        <dbReference type="ARBA" id="ARBA00011947"/>
    </source>
</evidence>
<dbReference type="AlphaFoldDB" id="A0A6C0C777"/>
<dbReference type="EMBL" id="MN739352">
    <property type="protein sequence ID" value="QHS99961.1"/>
    <property type="molecule type" value="Genomic_DNA"/>
</dbReference>
<feature type="domain" description="DHFR" evidence="4">
    <location>
        <begin position="6"/>
        <end position="189"/>
    </location>
</feature>
<dbReference type="CDD" id="cd00209">
    <property type="entry name" value="DHFR"/>
    <property type="match status" value="1"/>
</dbReference>
<dbReference type="SUPFAM" id="SSF53597">
    <property type="entry name" value="Dihydrofolate reductase-like"/>
    <property type="match status" value="1"/>
</dbReference>
<name>A0A6C0C777_9ZZZZ</name>
<dbReference type="PROSITE" id="PS51330">
    <property type="entry name" value="DHFR_2"/>
    <property type="match status" value="1"/>
</dbReference>
<dbReference type="EC" id="2.1.1.45" evidence="1"/>
<proteinExistence type="predicted"/>